<protein>
    <recommendedName>
        <fullName evidence="5">Helix-turn-helix domain-containing protein</fullName>
    </recommendedName>
</protein>
<evidence type="ECO:0008006" key="5">
    <source>
        <dbReference type="Google" id="ProtNLM"/>
    </source>
</evidence>
<accession>A0A2H0UI37</accession>
<evidence type="ECO:0000256" key="1">
    <source>
        <dbReference type="SAM" id="MobiDB-lite"/>
    </source>
</evidence>
<organism evidence="3 4">
    <name type="scientific">Candidatus Kaiserbacteria bacterium CG10_big_fil_rev_8_21_14_0_10_44_10</name>
    <dbReference type="NCBI Taxonomy" id="1974606"/>
    <lineage>
        <taxon>Bacteria</taxon>
        <taxon>Candidatus Kaiseribacteriota</taxon>
    </lineage>
</organism>
<evidence type="ECO:0000313" key="3">
    <source>
        <dbReference type="EMBL" id="PIR86067.1"/>
    </source>
</evidence>
<keyword evidence="2" id="KW-0812">Transmembrane</keyword>
<keyword evidence="2" id="KW-0472">Membrane</keyword>
<comment type="caution">
    <text evidence="3">The sequence shown here is derived from an EMBL/GenBank/DDBJ whole genome shotgun (WGS) entry which is preliminary data.</text>
</comment>
<evidence type="ECO:0000256" key="2">
    <source>
        <dbReference type="SAM" id="Phobius"/>
    </source>
</evidence>
<proteinExistence type="predicted"/>
<dbReference type="Proteomes" id="UP000229612">
    <property type="component" value="Unassembled WGS sequence"/>
</dbReference>
<dbReference type="EMBL" id="PFBG01000012">
    <property type="protein sequence ID" value="PIR86067.1"/>
    <property type="molecule type" value="Genomic_DNA"/>
</dbReference>
<feature type="region of interest" description="Disordered" evidence="1">
    <location>
        <begin position="57"/>
        <end position="76"/>
    </location>
</feature>
<evidence type="ECO:0000313" key="4">
    <source>
        <dbReference type="Proteomes" id="UP000229612"/>
    </source>
</evidence>
<reference evidence="4" key="1">
    <citation type="submission" date="2017-09" db="EMBL/GenBank/DDBJ databases">
        <title>Depth-based differentiation of microbial function through sediment-hosted aquifers and enrichment of novel symbionts in the deep terrestrial subsurface.</title>
        <authorList>
            <person name="Probst A.J."/>
            <person name="Ladd B."/>
            <person name="Jarett J.K."/>
            <person name="Geller-Mcgrath D.E."/>
            <person name="Sieber C.M.K."/>
            <person name="Emerson J.B."/>
            <person name="Anantharaman K."/>
            <person name="Thomas B.C."/>
            <person name="Malmstrom R."/>
            <person name="Stieglmeier M."/>
            <person name="Klingl A."/>
            <person name="Woyke T."/>
            <person name="Ryan C.M."/>
            <person name="Banfield J.F."/>
        </authorList>
    </citation>
    <scope>NUCLEOTIDE SEQUENCE [LARGE SCALE GENOMIC DNA]</scope>
</reference>
<feature type="compositionally biased region" description="Basic and acidic residues" evidence="1">
    <location>
        <begin position="67"/>
        <end position="76"/>
    </location>
</feature>
<feature type="transmembrane region" description="Helical" evidence="2">
    <location>
        <begin position="191"/>
        <end position="211"/>
    </location>
</feature>
<sequence>MEEISVNGENYVKASVLAKNFGYTPDYIGQLCRSEQVKCTLVGRSWYVNEDSLREHRKGRYRSSSAKSKEHLRKVVEDQSVATTHTKSSVTAKYETDERELFPVLNKTEETKITSPEGDLVSNVAINKLLSIASVQNGVRTTASAIRRPAPVLRTIPALQPVKSPIRPKQTPAVSRKSEFTPSRVSTVGTFAIFLGILLVESMLLFGVLGLEKRLVLADSNQAMVLYGFDAEKVFDSIKSFQK</sequence>
<dbReference type="AlphaFoldDB" id="A0A2H0UI37"/>
<keyword evidence="2" id="KW-1133">Transmembrane helix</keyword>
<name>A0A2H0UI37_9BACT</name>
<gene>
    <name evidence="3" type="ORF">COU14_01060</name>
</gene>